<dbReference type="RefSeq" id="WP_133225629.1">
    <property type="nucleotide sequence ID" value="NZ_SMRT01000001.1"/>
</dbReference>
<gene>
    <name evidence="2" type="ORF">E1757_04720</name>
</gene>
<feature type="compositionally biased region" description="Low complexity" evidence="1">
    <location>
        <begin position="111"/>
        <end position="126"/>
    </location>
</feature>
<feature type="region of interest" description="Disordered" evidence="1">
    <location>
        <begin position="58"/>
        <end position="147"/>
    </location>
</feature>
<dbReference type="EMBL" id="SMRT01000001">
    <property type="protein sequence ID" value="TDG00919.1"/>
    <property type="molecule type" value="Genomic_DNA"/>
</dbReference>
<dbReference type="Proteomes" id="UP000295636">
    <property type="component" value="Unassembled WGS sequence"/>
</dbReference>
<feature type="compositionally biased region" description="Low complexity" evidence="1">
    <location>
        <begin position="137"/>
        <end position="147"/>
    </location>
</feature>
<proteinExistence type="predicted"/>
<evidence type="ECO:0000313" key="2">
    <source>
        <dbReference type="EMBL" id="TDG00919.1"/>
    </source>
</evidence>
<reference evidence="2 3" key="1">
    <citation type="submission" date="2019-03" db="EMBL/GenBank/DDBJ databases">
        <title>This is whole genome sequence of Paenibacillus sp MS74 strain.</title>
        <authorList>
            <person name="Trinh H.N."/>
        </authorList>
    </citation>
    <scope>NUCLEOTIDE SEQUENCE [LARGE SCALE GENOMIC DNA]</scope>
    <source>
        <strain evidence="2 3">MS74</strain>
    </source>
</reference>
<accession>A0A4R5KZY9</accession>
<comment type="caution">
    <text evidence="2">The sequence shown here is derived from an EMBL/GenBank/DDBJ whole genome shotgun (WGS) entry which is preliminary data.</text>
</comment>
<dbReference type="AlphaFoldDB" id="A0A4R5KZY9"/>
<evidence type="ECO:0008006" key="4">
    <source>
        <dbReference type="Google" id="ProtNLM"/>
    </source>
</evidence>
<dbReference type="OrthoDB" id="9775356at2"/>
<name>A0A4R5KZY9_9BACL</name>
<evidence type="ECO:0000313" key="3">
    <source>
        <dbReference type="Proteomes" id="UP000295636"/>
    </source>
</evidence>
<organism evidence="2 3">
    <name type="scientific">Paenibacillus piri</name>
    <dbReference type="NCBI Taxonomy" id="2547395"/>
    <lineage>
        <taxon>Bacteria</taxon>
        <taxon>Bacillati</taxon>
        <taxon>Bacillota</taxon>
        <taxon>Bacilli</taxon>
        <taxon>Bacillales</taxon>
        <taxon>Paenibacillaceae</taxon>
        <taxon>Paenibacillus</taxon>
    </lineage>
</organism>
<keyword evidence="3" id="KW-1185">Reference proteome</keyword>
<evidence type="ECO:0000256" key="1">
    <source>
        <dbReference type="SAM" id="MobiDB-lite"/>
    </source>
</evidence>
<protein>
    <recommendedName>
        <fullName evidence="4">Virulence-related protein</fullName>
    </recommendedName>
</protein>
<sequence>MDRKEIVKALSKHFAVKPKYMGAPSFIYHFEAPNGVYSVDQAGKVKDPQGNEVALQSLLNGSPADGIAASAESQAPTDPDGAPEPKVPADPVPSVAPTDPESKSQEEGSTEQEPPAQPESPAAPESLGQAATSEPGNPAEPASPAAPNVESVIRDLEITVPLDDHSGFTLRNLVNLIYSRQSLIGKALGFEGNIIEEPFIAAIHDPTVDTSEKLISKIAEVENLCPGIAFDFDNRTITFKFFQGEQTAEKVQAYTHFVEVLNQTAKTLKYASNKSKETDNDKFTFRLFLIRCGMTGNIYKSARKVLLSRLEGNSAFRYGKPEKENTETAAQ</sequence>